<dbReference type="AlphaFoldDB" id="A0A7C8KHK8"/>
<dbReference type="CDD" id="cd23668">
    <property type="entry name" value="GH55_beta13glucanase-like"/>
    <property type="match status" value="1"/>
</dbReference>
<protein>
    <recommendedName>
        <fullName evidence="1">Rhamnogalacturonase A/B/Epimerase-like pectate lyase domain-containing protein</fullName>
    </recommendedName>
</protein>
<sequence length="744" mass="80458">MKRLSYLPLLLSAIYAVTGAATYGNPFPESSKTHLNTLIRREHLQGRQRWPPPDEPKFNLPLKPRVRKRATEDELAAVRQLVQNVQVNQGAKNHHRFKKPVRAKFTLRPVPKSTKNLRVSTLATDALTDTDLNLDPGFTKIQKRQGGGGFWMEGVSHDAVAIGGSSGYQVFRNVKDFGAVGDGRTDDTYCQARTCILPSGTYLVSKSIVGYYNTQLVGNPNGLPIIRAASSFIGLGVISSNVYIEEQGGGEWYINQNDFMRQFRNFIIDMRAVPNVMQGQSIRPASIHWQVAQATSLQNIQVIMPNRANSTHLGIFIENGSGGFMSDLTFSGGAIGAYLGNQQFTIRKFSFNGCKVAVETHWNWALSAKSFLVNNCQVGFNISASAGSAQGTGSINIMDTVVINTSVGIIATLAGTNRTSILVDNWKMINVDAGIVSAGKTVLAGGTGVIPSWGSGIAYRSGTEVGTSGISQEGGRIITDTDKPVVLLGEFGNWFERSKPQYEDLPASSFYDVKVSGARGNGRSDDTAAINAALQAATSAGKIAYFPHGMYLVTDTIFIPPGAKVVGEVWSQIQGTGTRFSSKDSPYVMVKVGNVGDVGDVEIQDMLFGVRGGTAGAVLVQWNIKARTPGSAALWDSHWRVGGSIGTNLQKAQCPKLTGQVNSNCVVGSLLLHLTPISSGYFENAWIWTADHDLDVVTQDQIDIYVARGVLIESQGPSWFFGTASEHNVFYQYQLQGAKNIFMG</sequence>
<feature type="domain" description="Rhamnogalacturonase A/B/Epimerase-like pectate lyase" evidence="1">
    <location>
        <begin position="171"/>
        <end position="381"/>
    </location>
</feature>
<feature type="domain" description="Rhamnogalacturonase A/B/Epimerase-like pectate lyase" evidence="1">
    <location>
        <begin position="511"/>
        <end position="576"/>
    </location>
</feature>
<dbReference type="EMBL" id="SOZJ01000009">
    <property type="protein sequence ID" value="TGJ62565.1"/>
    <property type="molecule type" value="Genomic_DNA"/>
</dbReference>
<dbReference type="GO" id="GO:0004650">
    <property type="term" value="F:polygalacturonase activity"/>
    <property type="evidence" value="ECO:0007669"/>
    <property type="project" value="InterPro"/>
</dbReference>
<dbReference type="SUPFAM" id="SSF51126">
    <property type="entry name" value="Pectin lyase-like"/>
    <property type="match status" value="2"/>
</dbReference>
<dbReference type="Proteomes" id="UP000297595">
    <property type="component" value="Unassembled WGS sequence"/>
</dbReference>
<evidence type="ECO:0000313" key="3">
    <source>
        <dbReference type="Proteomes" id="UP000297595"/>
    </source>
</evidence>
<dbReference type="PANTHER" id="PTHR33928">
    <property type="entry name" value="POLYGALACTURONASE QRT3"/>
    <property type="match status" value="1"/>
</dbReference>
<gene>
    <name evidence="2" type="ORF">EYR41_011756</name>
</gene>
<accession>A0A7C8KHK8</accession>
<dbReference type="Gene3D" id="2.160.20.10">
    <property type="entry name" value="Single-stranded right-handed beta-helix, Pectin lyase-like"/>
    <property type="match status" value="2"/>
</dbReference>
<name>A0A7C8KHK8_ORBOL</name>
<dbReference type="Pfam" id="PF12708">
    <property type="entry name" value="Pect-lyase_RHGA_epim"/>
    <property type="match status" value="2"/>
</dbReference>
<organism evidence="2 3">
    <name type="scientific">Orbilia oligospora</name>
    <name type="common">Nematode-trapping fungus</name>
    <name type="synonym">Arthrobotrys oligospora</name>
    <dbReference type="NCBI Taxonomy" id="2813651"/>
    <lineage>
        <taxon>Eukaryota</taxon>
        <taxon>Fungi</taxon>
        <taxon>Dikarya</taxon>
        <taxon>Ascomycota</taxon>
        <taxon>Pezizomycotina</taxon>
        <taxon>Orbiliomycetes</taxon>
        <taxon>Orbiliales</taxon>
        <taxon>Orbiliaceae</taxon>
        <taxon>Orbilia</taxon>
    </lineage>
</organism>
<dbReference type="InterPro" id="IPR012334">
    <property type="entry name" value="Pectin_lyas_fold"/>
</dbReference>
<dbReference type="PANTHER" id="PTHR33928:SF2">
    <property type="entry name" value="PECTATE LYASE SUPERFAMILY PROTEIN DOMAIN-CONTAINING PROTEIN-RELATED"/>
    <property type="match status" value="1"/>
</dbReference>
<comment type="caution">
    <text evidence="2">The sequence shown here is derived from an EMBL/GenBank/DDBJ whole genome shotgun (WGS) entry which is preliminary data.</text>
</comment>
<evidence type="ECO:0000259" key="1">
    <source>
        <dbReference type="Pfam" id="PF12708"/>
    </source>
</evidence>
<proteinExistence type="predicted"/>
<evidence type="ECO:0000313" key="2">
    <source>
        <dbReference type="EMBL" id="TGJ62565.1"/>
    </source>
</evidence>
<dbReference type="InterPro" id="IPR024535">
    <property type="entry name" value="RHGA/B-epi-like_pectate_lyase"/>
</dbReference>
<dbReference type="InterPro" id="IPR011050">
    <property type="entry name" value="Pectin_lyase_fold/virulence"/>
</dbReference>
<dbReference type="InterPro" id="IPR039279">
    <property type="entry name" value="QRT3-like"/>
</dbReference>
<reference evidence="2 3" key="1">
    <citation type="submission" date="2019-03" db="EMBL/GenBank/DDBJ databases">
        <title>Nematode-trapping fungi genome.</title>
        <authorList>
            <person name="Vidal-Diez De Ulzurrun G."/>
        </authorList>
    </citation>
    <scope>NUCLEOTIDE SEQUENCE [LARGE SCALE GENOMIC DNA]</scope>
    <source>
        <strain evidence="2 3">TWF154</strain>
    </source>
</reference>